<dbReference type="NCBIfam" id="NF006761">
    <property type="entry name" value="PRK09282.1"/>
    <property type="match status" value="1"/>
</dbReference>
<dbReference type="InterPro" id="IPR000891">
    <property type="entry name" value="PYR_CT"/>
</dbReference>
<dbReference type="PANTHER" id="PTHR43778:SF2">
    <property type="entry name" value="PYRUVATE CARBOXYLASE, MITOCHONDRIAL"/>
    <property type="match status" value="1"/>
</dbReference>
<evidence type="ECO:0000313" key="3">
    <source>
        <dbReference type="Proteomes" id="UP000216024"/>
    </source>
</evidence>
<dbReference type="InterPro" id="IPR013785">
    <property type="entry name" value="Aldolase_TIM"/>
</dbReference>
<dbReference type="NCBIfam" id="NF008985">
    <property type="entry name" value="PRK12331.1"/>
    <property type="match status" value="1"/>
</dbReference>
<feature type="domain" description="Pyruvate carboxyltransferase" evidence="1">
    <location>
        <begin position="4"/>
        <end position="264"/>
    </location>
</feature>
<dbReference type="CDD" id="cd07937">
    <property type="entry name" value="DRE_TIM_PC_TC_5S"/>
    <property type="match status" value="1"/>
</dbReference>
<dbReference type="InterPro" id="IPR055268">
    <property type="entry name" value="PCB-like"/>
</dbReference>
<proteinExistence type="predicted"/>
<accession>A0A267MGS6</accession>
<dbReference type="GO" id="GO:0004736">
    <property type="term" value="F:pyruvate carboxylase activity"/>
    <property type="evidence" value="ECO:0007669"/>
    <property type="project" value="TreeGrafter"/>
</dbReference>
<dbReference type="Pfam" id="PF02436">
    <property type="entry name" value="PYC_OADA"/>
    <property type="match status" value="1"/>
</dbReference>
<dbReference type="SUPFAM" id="SSF51569">
    <property type="entry name" value="Aldolase"/>
    <property type="match status" value="1"/>
</dbReference>
<dbReference type="InterPro" id="IPR003379">
    <property type="entry name" value="Carboxylase_cons_dom"/>
</dbReference>
<evidence type="ECO:0000313" key="2">
    <source>
        <dbReference type="EMBL" id="PAB58118.1"/>
    </source>
</evidence>
<gene>
    <name evidence="2" type="ORF">CCE28_16720</name>
</gene>
<organism evidence="2 3">
    <name type="scientific">Anaeromicrobium sediminis</name>
    <dbReference type="NCBI Taxonomy" id="1478221"/>
    <lineage>
        <taxon>Bacteria</taxon>
        <taxon>Bacillati</taxon>
        <taxon>Bacillota</taxon>
        <taxon>Clostridia</taxon>
        <taxon>Peptostreptococcales</taxon>
        <taxon>Thermotaleaceae</taxon>
        <taxon>Anaeromicrobium</taxon>
    </lineage>
</organism>
<dbReference type="PANTHER" id="PTHR43778">
    <property type="entry name" value="PYRUVATE CARBOXYLASE"/>
    <property type="match status" value="1"/>
</dbReference>
<comment type="caution">
    <text evidence="2">The sequence shown here is derived from an EMBL/GenBank/DDBJ whole genome shotgun (WGS) entry which is preliminary data.</text>
</comment>
<dbReference type="OrthoDB" id="9807469at2"/>
<dbReference type="AlphaFoldDB" id="A0A267MGS6"/>
<dbReference type="GO" id="GO:0006094">
    <property type="term" value="P:gluconeogenesis"/>
    <property type="evidence" value="ECO:0007669"/>
    <property type="project" value="TreeGrafter"/>
</dbReference>
<dbReference type="SUPFAM" id="SSF89000">
    <property type="entry name" value="post-HMGL domain-like"/>
    <property type="match status" value="1"/>
</dbReference>
<keyword evidence="3" id="KW-1185">Reference proteome</keyword>
<dbReference type="GO" id="GO:0005737">
    <property type="term" value="C:cytoplasm"/>
    <property type="evidence" value="ECO:0007669"/>
    <property type="project" value="TreeGrafter"/>
</dbReference>
<dbReference type="EMBL" id="NIBG01000019">
    <property type="protein sequence ID" value="PAB58118.1"/>
    <property type="molecule type" value="Genomic_DNA"/>
</dbReference>
<dbReference type="PROSITE" id="PS50991">
    <property type="entry name" value="PYR_CT"/>
    <property type="match status" value="1"/>
</dbReference>
<keyword evidence="2" id="KW-0456">Lyase</keyword>
<evidence type="ECO:0000259" key="1">
    <source>
        <dbReference type="PROSITE" id="PS50991"/>
    </source>
</evidence>
<sequence length="465" mass="51877">MSKVKITETILRDAHQSLIATRMKTEDMLPILEKLDAVGYNALEMWGGATFDSCLRFLNEDPWERLRIIRKRVKNTKLQMLLRGQNILGYKHYADDVVQEFVKRSIGNGIDIIRIFDALNDVRNIKTAIETTVKEGAHAQAAISYTTSPVHNVGTYVDLAKNMESIGANSICIKDMSGLLTPYVAYELVSELKKAVKVPIELHSHCTSGLASMMYLKGIEAGADIIDTAISPFSLGTSQPPTESMVATLQGTPYDTGLDIGILNEVAEHFAPLREKAIESGLLNPKVLGVNIKTLTYQVPGGMLSNLVSQLKAQNALDKFDEVLKEVPRVREDLGYPPLVTPTSQIVGTQSVLNVLTGERYKMVPKEVKAYVKGMYGKSTVPMKEDIVKKIIGEEEVITTRPADLIKPQLEVIRNEMKEYLEQEEDVLSHGLFPQVAEAFFKFRQTKKYKIDSDYVNMEEKTHPA</sequence>
<protein>
    <submittedName>
        <fullName evidence="2">Oxaloacetate decarboxylase</fullName>
        <ecNumber evidence="2">4.1.1.3</ecNumber>
    </submittedName>
</protein>
<dbReference type="Proteomes" id="UP000216024">
    <property type="component" value="Unassembled WGS sequence"/>
</dbReference>
<reference evidence="2 3" key="1">
    <citation type="submission" date="2017-06" db="EMBL/GenBank/DDBJ databases">
        <title>Draft genome sequence of anaerobic fermentative bacterium Anaeromicrobium sediminis DY2726D isolated from West Pacific Ocean sediments.</title>
        <authorList>
            <person name="Zeng X."/>
        </authorList>
    </citation>
    <scope>NUCLEOTIDE SEQUENCE [LARGE SCALE GENOMIC DNA]</scope>
    <source>
        <strain evidence="2 3">DY2726D</strain>
    </source>
</reference>
<dbReference type="GO" id="GO:0016829">
    <property type="term" value="F:lyase activity"/>
    <property type="evidence" value="ECO:0007669"/>
    <property type="project" value="UniProtKB-KW"/>
</dbReference>
<name>A0A267MGS6_9FIRM</name>
<dbReference type="EC" id="4.1.1.3" evidence="2"/>
<dbReference type="Gene3D" id="3.20.20.70">
    <property type="entry name" value="Aldolase class I"/>
    <property type="match status" value="1"/>
</dbReference>
<dbReference type="Pfam" id="PF00682">
    <property type="entry name" value="HMGL-like"/>
    <property type="match status" value="1"/>
</dbReference>